<keyword evidence="4" id="KW-1185">Reference proteome</keyword>
<dbReference type="Proteomes" id="UP000316726">
    <property type="component" value="Chromosome 4"/>
</dbReference>
<dbReference type="EMBL" id="CP031037">
    <property type="protein sequence ID" value="QDZ20470.1"/>
    <property type="molecule type" value="Genomic_DNA"/>
</dbReference>
<feature type="region of interest" description="Disordered" evidence="1">
    <location>
        <begin position="131"/>
        <end position="223"/>
    </location>
</feature>
<proteinExistence type="predicted"/>
<dbReference type="InterPro" id="IPR045606">
    <property type="entry name" value="ATXR3_C"/>
</dbReference>
<gene>
    <name evidence="3" type="ORF">A3770_04p29880</name>
</gene>
<accession>A0A5B8MME4</accession>
<dbReference type="InterPro" id="IPR046341">
    <property type="entry name" value="SET_dom_sf"/>
</dbReference>
<dbReference type="PANTHER" id="PTHR46655">
    <property type="entry name" value="HISTONE-LYSINE N-METHYLTRANSFERASE ATXR3"/>
    <property type="match status" value="1"/>
</dbReference>
<dbReference type="SMART" id="SM00317">
    <property type="entry name" value="SET"/>
    <property type="match status" value="1"/>
</dbReference>
<feature type="compositionally biased region" description="Low complexity" evidence="1">
    <location>
        <begin position="267"/>
        <end position="276"/>
    </location>
</feature>
<feature type="compositionally biased region" description="Basic and acidic residues" evidence="1">
    <location>
        <begin position="294"/>
        <end position="312"/>
    </location>
</feature>
<protein>
    <recommendedName>
        <fullName evidence="2">SET domain-containing protein</fullName>
    </recommendedName>
</protein>
<feature type="domain" description="SET" evidence="2">
    <location>
        <begin position="688"/>
        <end position="820"/>
    </location>
</feature>
<dbReference type="SUPFAM" id="SSF82199">
    <property type="entry name" value="SET domain"/>
    <property type="match status" value="1"/>
</dbReference>
<evidence type="ECO:0000256" key="1">
    <source>
        <dbReference type="SAM" id="MobiDB-lite"/>
    </source>
</evidence>
<dbReference type="Gene3D" id="2.170.270.10">
    <property type="entry name" value="SET domain"/>
    <property type="match status" value="1"/>
</dbReference>
<dbReference type="InterPro" id="IPR001214">
    <property type="entry name" value="SET_dom"/>
</dbReference>
<feature type="compositionally biased region" description="Basic and acidic residues" evidence="1">
    <location>
        <begin position="244"/>
        <end position="253"/>
    </location>
</feature>
<evidence type="ECO:0000313" key="3">
    <source>
        <dbReference type="EMBL" id="QDZ20470.1"/>
    </source>
</evidence>
<feature type="compositionally biased region" description="Polar residues" evidence="1">
    <location>
        <begin position="200"/>
        <end position="209"/>
    </location>
</feature>
<evidence type="ECO:0000313" key="4">
    <source>
        <dbReference type="Proteomes" id="UP000316726"/>
    </source>
</evidence>
<feature type="compositionally biased region" description="Basic residues" evidence="1">
    <location>
        <begin position="277"/>
        <end position="286"/>
    </location>
</feature>
<feature type="compositionally biased region" description="Basic and acidic residues" evidence="1">
    <location>
        <begin position="170"/>
        <end position="191"/>
    </location>
</feature>
<feature type="compositionally biased region" description="Basic residues" evidence="1">
    <location>
        <begin position="313"/>
        <end position="323"/>
    </location>
</feature>
<dbReference type="PROSITE" id="PS50280">
    <property type="entry name" value="SET"/>
    <property type="match status" value="1"/>
</dbReference>
<name>A0A5B8MME4_9CHLO</name>
<organism evidence="3 4">
    <name type="scientific">Chloropicon primus</name>
    <dbReference type="NCBI Taxonomy" id="1764295"/>
    <lineage>
        <taxon>Eukaryota</taxon>
        <taxon>Viridiplantae</taxon>
        <taxon>Chlorophyta</taxon>
        <taxon>Chloropicophyceae</taxon>
        <taxon>Chloropicales</taxon>
        <taxon>Chloropicaceae</taxon>
        <taxon>Chloropicon</taxon>
    </lineage>
</organism>
<dbReference type="Pfam" id="PF00856">
    <property type="entry name" value="SET"/>
    <property type="match status" value="1"/>
</dbReference>
<dbReference type="OrthoDB" id="308383at2759"/>
<sequence>MGGKELVGLAEGRQAVVSYENTLLMINKIRHTPSYHQLVSNKAVPIATLSPLVGMDKEVSPSDGPRAFHMLLKSLQNYFANQMFAQCSSKSRGDTEVLQQMDRLLRTCNEIFMEYGAVPLDKSLRACSGRENDGAMDIDTDLPPVMGRHQDAPVAQDSSGGEGQKKQKVLKKEGAKESIEVTEARKEDALKNKLHKKQKLSSTTASTASRHMKIVPGSRKNRSLEEVELTENALVLQALSGEVWDKQDPREEGNEPAEGLVVDSPAKPAVQVSVSPKPKKQQKPKAKCVTFAESNHEENKSKEAEPATEVKAKRARPASHAGKKKAEKEEKQSSVPRYTGELVNLNKKSQQLLALVLQKAFPEDPSIAKQDETEFKSVGVQSIVVKSVGQLQGAVAQGDKGSHTVLGGLSKGIELLSLARLPDVNALVELVCGDTLFGEARHTFEAVLAVTVKSFQSTREGRPEFPLSITMNNEPYLNKDWTKTPYERKKYERIEDYVPAGGKEDEALITQKLKSLKTGGCDGTECAKGCLDVDDFFGGSIETVHPCLKRNTECDQTCKCDPASCPNRDVHKGSRISFDKDLEERDVWGFDCYTRRNIEDALVECGVFGEGVPVHSVPDVPARNVVGDAVLASVSEFVDTVLMPGINANTSGRAWDIRSTLEAVIKENEGDGKIATACKAIRDRVDESGLNYFRIHPKGCGVICVRPEGIRKATFVSNYLGEVYLSSRWFQLQDCIKKFNPKQALNDFYNIVLERPCDDPGGYDVLFVDAAYKGAVASRFSHSCVPNCEANVISSNGKLSIAIYTARDIAYGEELSFDYSCVTESLMEYREAICLCGMGKCRGSFLSLADGKAYQQIMQTHHNFLHKNAILLKSCTEDLTDSDYRRLESFNFKSSLLCAPGQLSKHPLSADTESQLPKWLLKWVSYTLQFIEEEEKLLPASLVEHFPHIYNMEQAVLESKGVRAQRVQNLAITIDKVKFILFQPGQTHVPPLRRLSEAEQIEYLWTGEQSILRRLLSLTQRPMKGLETLNAKFPNPDMMETVEKIRSFESQQAPTTVASARQKLEEISRYLKSLDVQTGRSDFIAMVDLVRMYAFTENLFTLHKYKSVVSSDIIRKKHIQYMQNSKSTEKRISEMQSEDLIPSTGKKFCQTFLWGQLMYWFKQTIYDPNASVSADRRGTVSLPDVESAKGNYKQKQHDQLKVWLSERPHQLWKTGTNWSFKNSAKVYGSPWLDAALEKPFGLIQKEDCNLDDVFDLRVSVNEFKNSQD</sequence>
<reference evidence="3 4" key="1">
    <citation type="submission" date="2018-07" db="EMBL/GenBank/DDBJ databases">
        <title>The complete nuclear genome of the prasinophyte Chloropicon primus (CCMP1205).</title>
        <authorList>
            <person name="Pombert J.-F."/>
            <person name="Otis C."/>
            <person name="Turmel M."/>
            <person name="Lemieux C."/>
        </authorList>
    </citation>
    <scope>NUCLEOTIDE SEQUENCE [LARGE SCALE GENOMIC DNA]</scope>
    <source>
        <strain evidence="3 4">CCMP1205</strain>
    </source>
</reference>
<dbReference type="STRING" id="1764295.A0A5B8MME4"/>
<dbReference type="Pfam" id="PF19633">
    <property type="entry name" value="SDG2_C"/>
    <property type="match status" value="1"/>
</dbReference>
<evidence type="ECO:0000259" key="2">
    <source>
        <dbReference type="PROSITE" id="PS50280"/>
    </source>
</evidence>
<feature type="region of interest" description="Disordered" evidence="1">
    <location>
        <begin position="244"/>
        <end position="336"/>
    </location>
</feature>
<dbReference type="PANTHER" id="PTHR46655:SF1">
    <property type="entry name" value="HISTONE-LYSINE N-METHYLTRANSFERASE ATXR3"/>
    <property type="match status" value="1"/>
</dbReference>
<dbReference type="AlphaFoldDB" id="A0A5B8MME4"/>